<sequence>MFLYCHHSHCNRLAKHWAGICSRASITDCSHRLSHPPIALYWHGMRGQRERNVKERNKCEAIGRSPVHVWVDDPLAVPPYSPICRAARSLKISSFCCDSFCVFREPRLPPSAVWSSTIAPGPSPEGCRDCCHVNGPRRTARVLNQRFCCAAHDYLACMTVGGLAGWLATRHAECSHPPFLTAQCRRHLLFLAWPLAPERNLFFLLPTRRAAGHSVCYEEAVLSGLMSHQLVFLLYSRRSSISKSCDTFPPQRRCGPHWLRFAACMAAPHCKSLLLPPPYRPAKLQALSAPAVHSRPSLLGGNSRISSALTETGLLDVMDF</sequence>
<gene>
    <name evidence="1" type="ORF">DL89DRAFT_29844</name>
</gene>
<dbReference type="EMBL" id="MCFD01000010">
    <property type="protein sequence ID" value="ORX68266.1"/>
    <property type="molecule type" value="Genomic_DNA"/>
</dbReference>
<evidence type="ECO:0000313" key="2">
    <source>
        <dbReference type="Proteomes" id="UP000193922"/>
    </source>
</evidence>
<accession>A0A1Y1W4X1</accession>
<dbReference type="AlphaFoldDB" id="A0A1Y1W4X1"/>
<keyword evidence="2" id="KW-1185">Reference proteome</keyword>
<reference evidence="1 2" key="1">
    <citation type="submission" date="2016-07" db="EMBL/GenBank/DDBJ databases">
        <title>Pervasive Adenine N6-methylation of Active Genes in Fungi.</title>
        <authorList>
            <consortium name="DOE Joint Genome Institute"/>
            <person name="Mondo S.J."/>
            <person name="Dannebaum R.O."/>
            <person name="Kuo R.C."/>
            <person name="Labutti K."/>
            <person name="Haridas S."/>
            <person name="Kuo A."/>
            <person name="Salamov A."/>
            <person name="Ahrendt S.R."/>
            <person name="Lipzen A."/>
            <person name="Sullivan W."/>
            <person name="Andreopoulos W.B."/>
            <person name="Clum A."/>
            <person name="Lindquist E."/>
            <person name="Daum C."/>
            <person name="Ramamoorthy G.K."/>
            <person name="Gryganskyi A."/>
            <person name="Culley D."/>
            <person name="Magnuson J.K."/>
            <person name="James T.Y."/>
            <person name="O'Malley M.A."/>
            <person name="Stajich J.E."/>
            <person name="Spatafora J.W."/>
            <person name="Visel A."/>
            <person name="Grigoriev I.V."/>
        </authorList>
    </citation>
    <scope>NUCLEOTIDE SEQUENCE [LARGE SCALE GENOMIC DNA]</scope>
    <source>
        <strain evidence="1 2">ATCC 12442</strain>
    </source>
</reference>
<dbReference type="RefSeq" id="XP_040742080.1">
    <property type="nucleotide sequence ID" value="XM_040890790.1"/>
</dbReference>
<organism evidence="1 2">
    <name type="scientific">Linderina pennispora</name>
    <dbReference type="NCBI Taxonomy" id="61395"/>
    <lineage>
        <taxon>Eukaryota</taxon>
        <taxon>Fungi</taxon>
        <taxon>Fungi incertae sedis</taxon>
        <taxon>Zoopagomycota</taxon>
        <taxon>Kickxellomycotina</taxon>
        <taxon>Kickxellomycetes</taxon>
        <taxon>Kickxellales</taxon>
        <taxon>Kickxellaceae</taxon>
        <taxon>Linderina</taxon>
    </lineage>
</organism>
<name>A0A1Y1W4X1_9FUNG</name>
<proteinExistence type="predicted"/>
<evidence type="ECO:0000313" key="1">
    <source>
        <dbReference type="EMBL" id="ORX68266.1"/>
    </source>
</evidence>
<dbReference type="GeneID" id="63807438"/>
<dbReference type="Proteomes" id="UP000193922">
    <property type="component" value="Unassembled WGS sequence"/>
</dbReference>
<protein>
    <submittedName>
        <fullName evidence="1">Uncharacterized protein</fullName>
    </submittedName>
</protein>
<comment type="caution">
    <text evidence="1">The sequence shown here is derived from an EMBL/GenBank/DDBJ whole genome shotgun (WGS) entry which is preliminary data.</text>
</comment>